<dbReference type="GO" id="GO:0051536">
    <property type="term" value="F:iron-sulfur cluster binding"/>
    <property type="evidence" value="ECO:0007669"/>
    <property type="project" value="InterPro"/>
</dbReference>
<evidence type="ECO:0000313" key="6">
    <source>
        <dbReference type="Proteomes" id="UP000095200"/>
    </source>
</evidence>
<feature type="domain" description="NADH:ubiquinone oxidoreductase-like 20kDa subunit" evidence="4">
    <location>
        <begin position="14"/>
        <end position="174"/>
    </location>
</feature>
<evidence type="ECO:0000256" key="2">
    <source>
        <dbReference type="ARBA" id="ARBA00022764"/>
    </source>
</evidence>
<evidence type="ECO:0000259" key="4">
    <source>
        <dbReference type="Pfam" id="PF01058"/>
    </source>
</evidence>
<dbReference type="PANTHER" id="PTHR42845">
    <property type="entry name" value="COENZYME F420-REDUCING HYDROGENASE, GAMMA SUBUNIT"/>
    <property type="match status" value="1"/>
</dbReference>
<name>A0A194ACV7_9BACT</name>
<dbReference type="Gene3D" id="3.40.50.700">
    <property type="entry name" value="NADH:ubiquinone oxidoreductase-like, 20kDa subunit"/>
    <property type="match status" value="1"/>
</dbReference>
<evidence type="ECO:0000256" key="1">
    <source>
        <dbReference type="ARBA" id="ARBA00004418"/>
    </source>
</evidence>
<comment type="caution">
    <text evidence="5">The sequence shown here is derived from an EMBL/GenBank/DDBJ whole genome shotgun (WGS) entry which is preliminary data.</text>
</comment>
<dbReference type="OrthoDB" id="9787729at2"/>
<dbReference type="EMBL" id="BDFE01000008">
    <property type="protein sequence ID" value="GAU07942.1"/>
    <property type="molecule type" value="Genomic_DNA"/>
</dbReference>
<dbReference type="InterPro" id="IPR006137">
    <property type="entry name" value="NADH_UbQ_OxRdtase-like_20kDa"/>
</dbReference>
<gene>
    <name evidence="5" type="ORF">DPF_0641</name>
</gene>
<dbReference type="RefSeq" id="WP_069857441.1">
    <property type="nucleotide sequence ID" value="NZ_BDFE01000008.1"/>
</dbReference>
<keyword evidence="3" id="KW-0560">Oxidoreductase</keyword>
<dbReference type="Proteomes" id="UP000095200">
    <property type="component" value="Unassembled WGS sequence"/>
</dbReference>
<dbReference type="AlphaFoldDB" id="A0A194ACV7"/>
<dbReference type="STRING" id="1592317.DPF_0641"/>
<keyword evidence="6" id="KW-1185">Reference proteome</keyword>
<organism evidence="5 6">
    <name type="scientific">Desulfoplanes formicivorans</name>
    <dbReference type="NCBI Taxonomy" id="1592317"/>
    <lineage>
        <taxon>Bacteria</taxon>
        <taxon>Pseudomonadati</taxon>
        <taxon>Thermodesulfobacteriota</taxon>
        <taxon>Desulfovibrionia</taxon>
        <taxon>Desulfovibrionales</taxon>
        <taxon>Desulfoplanaceae</taxon>
        <taxon>Desulfoplanes</taxon>
    </lineage>
</organism>
<proteinExistence type="predicted"/>
<protein>
    <submittedName>
        <fullName evidence="5">Methyl viologen-reducing hydrogenase</fullName>
    </submittedName>
</protein>
<evidence type="ECO:0000313" key="5">
    <source>
        <dbReference type="EMBL" id="GAU07942.1"/>
    </source>
</evidence>
<comment type="subcellular location">
    <subcellularLocation>
        <location evidence="1">Periplasm</location>
    </subcellularLocation>
</comment>
<dbReference type="PANTHER" id="PTHR42845:SF2">
    <property type="entry name" value="F420-NON-REDUCING HYDROGENASE VHU SUBUNIT G"/>
    <property type="match status" value="1"/>
</dbReference>
<accession>A0A194ACV7</accession>
<dbReference type="SUPFAM" id="SSF56770">
    <property type="entry name" value="HydA/Nqo6-like"/>
    <property type="match status" value="1"/>
</dbReference>
<reference evidence="6" key="1">
    <citation type="submission" date="2016-06" db="EMBL/GenBank/DDBJ databases">
        <title>Draft genome sequence of Desulfoplanes formicivorans strain Pf12B.</title>
        <authorList>
            <person name="Watanabe M."/>
            <person name="Kojima H."/>
            <person name="Fukui M."/>
        </authorList>
    </citation>
    <scope>NUCLEOTIDE SEQUENCE [LARGE SCALE GENOMIC DNA]</scope>
    <source>
        <strain evidence="6">Pf12B</strain>
    </source>
</reference>
<keyword evidence="2" id="KW-0574">Periplasm</keyword>
<sequence>MAKVTVAEEWLNSCSGCEIATLNIGDVLVDLLVNNLEFVHIPVIMDHKYFGQTGEETEMNIPEAVVGIISGSVRNEEHVEVAKEMRKKCQILIALGTCATDGGIPALINMYDNDELNQFVYKDSPTTDPGEPPTKNIPPLLDKCYALDEVVDVDIYLPGCPPHPDWITAAVLALLEGKTEFAMPERSVCDTCPTIKQGKKGLPDIKRMLQSPVFDPDKPIDDMRCLLEQGFLCLGPVTRAGCGGKSGNPRCISTRMPCRGCYGPIRKGAKPIVDYMGALASNGFDPSTMPDRRGYLARFCGAHNMLKKLG</sequence>
<evidence type="ECO:0000256" key="3">
    <source>
        <dbReference type="ARBA" id="ARBA00023002"/>
    </source>
</evidence>
<dbReference type="InterPro" id="IPR037024">
    <property type="entry name" value="NiFe_Hase_small_N_sf"/>
</dbReference>
<dbReference type="GO" id="GO:0016491">
    <property type="term" value="F:oxidoreductase activity"/>
    <property type="evidence" value="ECO:0007669"/>
    <property type="project" value="UniProtKB-KW"/>
</dbReference>
<dbReference type="InterPro" id="IPR051349">
    <property type="entry name" value="Hydrogenase_assoc-protein"/>
</dbReference>
<dbReference type="GO" id="GO:0042597">
    <property type="term" value="C:periplasmic space"/>
    <property type="evidence" value="ECO:0007669"/>
    <property type="project" value="UniProtKB-SubCell"/>
</dbReference>
<dbReference type="Pfam" id="PF01058">
    <property type="entry name" value="Oxidored_q6"/>
    <property type="match status" value="1"/>
</dbReference>